<dbReference type="Pfam" id="PF01547">
    <property type="entry name" value="SBP_bac_1"/>
    <property type="match status" value="1"/>
</dbReference>
<evidence type="ECO:0000313" key="1">
    <source>
        <dbReference type="EMBL" id="MCY9595004.1"/>
    </source>
</evidence>
<proteinExistence type="predicted"/>
<dbReference type="SUPFAM" id="SSF53850">
    <property type="entry name" value="Periplasmic binding protein-like II"/>
    <property type="match status" value="1"/>
</dbReference>
<keyword evidence="4" id="KW-1185">Reference proteome</keyword>
<sequence>MVKLTKIFVLLLLLIVSTAGCFRSEPLIPASSPPAEKPAPSGDKRAVSNYLSIWTHYGGIETMAAKFKESYPDLSIDIKVIPYSEYTGAYLQALADGKPPDVMMVDSADFGNFSAIEGLEDLLQPPYQAGKYRNDFSPSIWESAMSADGNELIAFPLSTTPTVTYYREDIMRQYGFPSEPEELAKYMEDPANWLHMAKELREHNIYLTQWVNETVQLFERSEGIFDRKLNFMRYNEAFHKAVEIAKKVNDFGLEAHLDVWGDMGRKAVQDGTIAMMYFGTWGVEQIKEWAPETAGKWRETRLPFGLYGWQNSTNFLLPSDGANKEMGWKFIEFAVTEYSKEGLSGAVPAYLPARGNAKELAATNQFLGGQKTYALHEDLMTRVREFPTTPLDVKAQEIWESEIASGIEKRLATKQIIADARDKIEQSLAKEKQILLNTMKKK</sequence>
<dbReference type="GeneID" id="95375026"/>
<gene>
    <name evidence="1" type="ORF">M5X16_04335</name>
    <name evidence="2" type="ORF">PC41400_09425</name>
</gene>
<evidence type="ECO:0000313" key="3">
    <source>
        <dbReference type="Proteomes" id="UP000288943"/>
    </source>
</evidence>
<name>A0A410WU13_9BACL</name>
<organism evidence="2 3">
    <name type="scientific">Paenibacillus chitinolyticus</name>
    <dbReference type="NCBI Taxonomy" id="79263"/>
    <lineage>
        <taxon>Bacteria</taxon>
        <taxon>Bacillati</taxon>
        <taxon>Bacillota</taxon>
        <taxon>Bacilli</taxon>
        <taxon>Bacillales</taxon>
        <taxon>Paenibacillaceae</taxon>
        <taxon>Paenibacillus</taxon>
    </lineage>
</organism>
<evidence type="ECO:0000313" key="4">
    <source>
        <dbReference type="Proteomes" id="UP001527202"/>
    </source>
</evidence>
<dbReference type="PROSITE" id="PS51257">
    <property type="entry name" value="PROKAR_LIPOPROTEIN"/>
    <property type="match status" value="1"/>
</dbReference>
<reference evidence="2 3" key="1">
    <citation type="submission" date="2018-01" db="EMBL/GenBank/DDBJ databases">
        <title>The whole genome sequencing and assembly of Paenibacillus chitinolyticus KCCM 41400 strain.</title>
        <authorList>
            <person name="Kim J.-Y."/>
            <person name="Park M.-K."/>
            <person name="Lee Y.-J."/>
            <person name="Yi H."/>
            <person name="Bahn Y.-S."/>
            <person name="Kim J.F."/>
            <person name="Lee D.-W."/>
        </authorList>
    </citation>
    <scope>NUCLEOTIDE SEQUENCE [LARGE SCALE GENOMIC DNA]</scope>
    <source>
        <strain evidence="2 3">KCCM 41400</strain>
    </source>
</reference>
<dbReference type="EMBL" id="JAMDMJ010000004">
    <property type="protein sequence ID" value="MCY9595004.1"/>
    <property type="molecule type" value="Genomic_DNA"/>
</dbReference>
<dbReference type="Proteomes" id="UP000288943">
    <property type="component" value="Chromosome"/>
</dbReference>
<accession>A0A410WU13</accession>
<dbReference type="InterPro" id="IPR006059">
    <property type="entry name" value="SBP"/>
</dbReference>
<evidence type="ECO:0000313" key="2">
    <source>
        <dbReference type="EMBL" id="QAV17875.1"/>
    </source>
</evidence>
<dbReference type="EMBL" id="CP026520">
    <property type="protein sequence ID" value="QAV17875.1"/>
    <property type="molecule type" value="Genomic_DNA"/>
</dbReference>
<dbReference type="PANTHER" id="PTHR43649">
    <property type="entry name" value="ARABINOSE-BINDING PROTEIN-RELATED"/>
    <property type="match status" value="1"/>
</dbReference>
<reference evidence="1 4" key="2">
    <citation type="submission" date="2022-05" db="EMBL/GenBank/DDBJ databases">
        <title>Genome Sequencing of Bee-Associated Microbes.</title>
        <authorList>
            <person name="Dunlap C."/>
        </authorList>
    </citation>
    <scope>NUCLEOTIDE SEQUENCE [LARGE SCALE GENOMIC DNA]</scope>
    <source>
        <strain evidence="1 4">NRRL B-23120</strain>
    </source>
</reference>
<protein>
    <submittedName>
        <fullName evidence="2">ABC transporter substrate-binding protein</fullName>
    </submittedName>
    <submittedName>
        <fullName evidence="1">Extracellular solute-binding protein</fullName>
    </submittedName>
</protein>
<dbReference type="AlphaFoldDB" id="A0A410WU13"/>
<dbReference type="RefSeq" id="WP_042230995.1">
    <property type="nucleotide sequence ID" value="NZ_CP026520.1"/>
</dbReference>
<dbReference type="KEGG" id="pchi:PC41400_09425"/>
<dbReference type="Gene3D" id="3.40.190.10">
    <property type="entry name" value="Periplasmic binding protein-like II"/>
    <property type="match status" value="1"/>
</dbReference>
<dbReference type="OrthoDB" id="2823382at2"/>
<dbReference type="PANTHER" id="PTHR43649:SF12">
    <property type="entry name" value="DIACETYLCHITOBIOSE BINDING PROTEIN DASA"/>
    <property type="match status" value="1"/>
</dbReference>
<dbReference type="Proteomes" id="UP001527202">
    <property type="component" value="Unassembled WGS sequence"/>
</dbReference>
<dbReference type="InterPro" id="IPR050490">
    <property type="entry name" value="Bact_solute-bd_prot1"/>
</dbReference>